<accession>A0AA85JW51</accession>
<dbReference type="WBParaSite" id="TREG1_49390.1">
    <property type="protein sequence ID" value="TREG1_49390.1"/>
    <property type="gene ID" value="TREG1_49390"/>
</dbReference>
<evidence type="ECO:0000313" key="2">
    <source>
        <dbReference type="WBParaSite" id="TREG1_49390.1"/>
    </source>
</evidence>
<dbReference type="SUPFAM" id="SSF47391">
    <property type="entry name" value="Dimerization-anchoring domain of cAMP-dependent PK regulatory subunit"/>
    <property type="match status" value="1"/>
</dbReference>
<name>A0AA85JW51_TRIRE</name>
<dbReference type="InterPro" id="IPR027417">
    <property type="entry name" value="P-loop_NTPase"/>
</dbReference>
<dbReference type="SUPFAM" id="SSF52540">
    <property type="entry name" value="P-loop containing nucleoside triphosphate hydrolases"/>
    <property type="match status" value="1"/>
</dbReference>
<organism evidence="1 2">
    <name type="scientific">Trichobilharzia regenti</name>
    <name type="common">Nasal bird schistosome</name>
    <dbReference type="NCBI Taxonomy" id="157069"/>
    <lineage>
        <taxon>Eukaryota</taxon>
        <taxon>Metazoa</taxon>
        <taxon>Spiralia</taxon>
        <taxon>Lophotrochozoa</taxon>
        <taxon>Platyhelminthes</taxon>
        <taxon>Trematoda</taxon>
        <taxon>Digenea</taxon>
        <taxon>Strigeidida</taxon>
        <taxon>Schistosomatoidea</taxon>
        <taxon>Schistosomatidae</taxon>
        <taxon>Trichobilharzia</taxon>
    </lineage>
</organism>
<dbReference type="Proteomes" id="UP000050795">
    <property type="component" value="Unassembled WGS sequence"/>
</dbReference>
<reference evidence="2" key="2">
    <citation type="submission" date="2023-11" db="UniProtKB">
        <authorList>
            <consortium name="WormBaseParasite"/>
        </authorList>
    </citation>
    <scope>IDENTIFICATION</scope>
</reference>
<evidence type="ECO:0000313" key="1">
    <source>
        <dbReference type="Proteomes" id="UP000050795"/>
    </source>
</evidence>
<sequence length="232" mass="27010">MISEISEVAKPVLIPPEYIHYADQQSIFDLIQRLLKLLIIDRPEDPISYLIKYLEKDINDVPSIFMFGPRYAGKKTLARLLKEKLHCVVLNGEEIYKLCTNERNASPQELTAALKKRLKEPDCESKGYIIVDFPRFESEAKALRREGIFPEYAIFLEAPLPLLIETVSAKRIDPQTGDLYNMIYNPPLDPLVERRLRKLPGNEEEDVRKEYDDYKREVVLLKNIYSSVAYEF</sequence>
<dbReference type="Gene3D" id="3.40.50.300">
    <property type="entry name" value="P-loop containing nucleotide triphosphate hydrolases"/>
    <property type="match status" value="1"/>
</dbReference>
<dbReference type="AlphaFoldDB" id="A0AA85JW51"/>
<dbReference type="CDD" id="cd22979">
    <property type="entry name" value="DD_AK8"/>
    <property type="match status" value="1"/>
</dbReference>
<protein>
    <submittedName>
        <fullName evidence="2">Uncharacterized protein</fullName>
    </submittedName>
</protein>
<keyword evidence="1" id="KW-1185">Reference proteome</keyword>
<reference evidence="1" key="1">
    <citation type="submission" date="2022-06" db="EMBL/GenBank/DDBJ databases">
        <authorList>
            <person name="Berger JAMES D."/>
            <person name="Berger JAMES D."/>
        </authorList>
    </citation>
    <scope>NUCLEOTIDE SEQUENCE [LARGE SCALE GENOMIC DNA]</scope>
</reference>
<proteinExistence type="predicted"/>